<evidence type="ECO:0000313" key="3">
    <source>
        <dbReference type="Proteomes" id="UP001156691"/>
    </source>
</evidence>
<dbReference type="Gene3D" id="3.90.550.10">
    <property type="entry name" value="Spore Coat Polysaccharide Biosynthesis Protein SpsA, Chain A"/>
    <property type="match status" value="1"/>
</dbReference>
<dbReference type="InterPro" id="IPR029044">
    <property type="entry name" value="Nucleotide-diphossugar_trans"/>
</dbReference>
<protein>
    <submittedName>
        <fullName evidence="2">Glycosyl transferase family A</fullName>
    </submittedName>
</protein>
<name>A0ABQ5WDV3_9HYPH</name>
<dbReference type="GO" id="GO:0016740">
    <property type="term" value="F:transferase activity"/>
    <property type="evidence" value="ECO:0007669"/>
    <property type="project" value="UniProtKB-KW"/>
</dbReference>
<reference evidence="3" key="1">
    <citation type="journal article" date="2019" name="Int. J. Syst. Evol. Microbiol.">
        <title>The Global Catalogue of Microorganisms (GCM) 10K type strain sequencing project: providing services to taxonomists for standard genome sequencing and annotation.</title>
        <authorList>
            <consortium name="The Broad Institute Genomics Platform"/>
            <consortium name="The Broad Institute Genome Sequencing Center for Infectious Disease"/>
            <person name="Wu L."/>
            <person name="Ma J."/>
        </authorList>
    </citation>
    <scope>NUCLEOTIDE SEQUENCE [LARGE SCALE GENOMIC DNA]</scope>
    <source>
        <strain evidence="3">NBRC 112416</strain>
    </source>
</reference>
<dbReference type="CDD" id="cd00761">
    <property type="entry name" value="Glyco_tranf_GTA_type"/>
    <property type="match status" value="1"/>
</dbReference>
<gene>
    <name evidence="2" type="primary">exoO</name>
    <name evidence="2" type="ORF">GCM10010862_52300</name>
</gene>
<dbReference type="SUPFAM" id="SSF53448">
    <property type="entry name" value="Nucleotide-diphospho-sugar transferases"/>
    <property type="match status" value="1"/>
</dbReference>
<organism evidence="2 3">
    <name type="scientific">Devosia nitrariae</name>
    <dbReference type="NCBI Taxonomy" id="2071872"/>
    <lineage>
        <taxon>Bacteria</taxon>
        <taxon>Pseudomonadati</taxon>
        <taxon>Pseudomonadota</taxon>
        <taxon>Alphaproteobacteria</taxon>
        <taxon>Hyphomicrobiales</taxon>
        <taxon>Devosiaceae</taxon>
        <taxon>Devosia</taxon>
    </lineage>
</organism>
<comment type="caution">
    <text evidence="2">The sequence shown here is derived from an EMBL/GenBank/DDBJ whole genome shotgun (WGS) entry which is preliminary data.</text>
</comment>
<evidence type="ECO:0000259" key="1">
    <source>
        <dbReference type="Pfam" id="PF00535"/>
    </source>
</evidence>
<dbReference type="PANTHER" id="PTHR43685:SF2">
    <property type="entry name" value="GLYCOSYLTRANSFERASE 2-LIKE DOMAIN-CONTAINING PROTEIN"/>
    <property type="match status" value="1"/>
</dbReference>
<dbReference type="Proteomes" id="UP001156691">
    <property type="component" value="Unassembled WGS sequence"/>
</dbReference>
<dbReference type="EMBL" id="BSNS01000027">
    <property type="protein sequence ID" value="GLQ57971.1"/>
    <property type="molecule type" value="Genomic_DNA"/>
</dbReference>
<evidence type="ECO:0000313" key="2">
    <source>
        <dbReference type="EMBL" id="GLQ57971.1"/>
    </source>
</evidence>
<keyword evidence="3" id="KW-1185">Reference proteome</keyword>
<feature type="domain" description="Glycosyltransferase 2-like" evidence="1">
    <location>
        <begin position="17"/>
        <end position="144"/>
    </location>
</feature>
<dbReference type="InterPro" id="IPR050834">
    <property type="entry name" value="Glycosyltransf_2"/>
</dbReference>
<accession>A0ABQ5WDV3</accession>
<dbReference type="Pfam" id="PF00535">
    <property type="entry name" value="Glycos_transf_2"/>
    <property type="match status" value="1"/>
</dbReference>
<keyword evidence="2" id="KW-0808">Transferase</keyword>
<dbReference type="InterPro" id="IPR001173">
    <property type="entry name" value="Glyco_trans_2-like"/>
</dbReference>
<dbReference type="PANTHER" id="PTHR43685">
    <property type="entry name" value="GLYCOSYLTRANSFERASE"/>
    <property type="match status" value="1"/>
</dbReference>
<dbReference type="RefSeq" id="WP_284343368.1">
    <property type="nucleotide sequence ID" value="NZ_BSNS01000027.1"/>
</dbReference>
<proteinExistence type="predicted"/>
<sequence>MLQAQPPLEASPRPLVSVIMANYQAGRRIARALESVLNQTVCDLEVIISDDASGDESLALAREAALRDARVHLIEAEANAGPARSRNRALAQARGEWIAIVDSDDMIHPERFERLLAAARHFSADIVADNLLHFHEDGTPTRFLLGEGQRRPFRVSAEDWILAGYRPGTAPLGYLKPLIRASVLGDTRYDETLRIGEDYDLLLRLLLTGASLQVVPEPWYLYRRHSGSISHRLSIEDVAAMIDNQRRLVEREGPFPALVAAALEERMQRLEHSHAYERLVARIKQRDAIGALALLARRPRLASNLWRSLDDRRRRPAPVAVHQAPPRAEGVLLLGGMRSPQAPASHRIVPPYKGHADMDWMHPSPREVWAELADLGNGRDLKVVCNDPAGIYAAGFIPADRLTLVTTDGAAVAAGPQPRQAGEAIG</sequence>